<dbReference type="InterPro" id="IPR041677">
    <property type="entry name" value="DNA2/NAM7_AAA_11"/>
</dbReference>
<dbReference type="Proteomes" id="UP001605261">
    <property type="component" value="Unassembled WGS sequence"/>
</dbReference>
<dbReference type="RefSeq" id="WP_394164414.1">
    <property type="nucleotide sequence ID" value="NZ_JBHGCJ010000016.1"/>
</dbReference>
<dbReference type="CDD" id="cd18808">
    <property type="entry name" value="SF1_C_Upf1"/>
    <property type="match status" value="1"/>
</dbReference>
<feature type="domain" description="DNA2/NAM7 helicase helicase" evidence="3">
    <location>
        <begin position="308"/>
        <end position="406"/>
    </location>
</feature>
<sequence>MSTRDTLQAQRRVLLDLTYRNRLLNLPRKPSSRSIVIHDERCVQTLQTLLEKKGMTFAAVRAEDAEEPLPDGAVEPAPDAPPLPQPGEGEPGVLAEHHLDARLQTRLSSEHLQKRLLEMYYEYRTMLEEQGVNVLYLAMGQLQFREPTAAADDERRAPLVLLPVVLERRSARERFVLRWADEEPQENLSLREKLRADFGIVLPPFPDTDEFDIAAYLAAVRECIAAQPGWSVLDNALQLGFFSFSKLLMFLDLDPDKWPEGKEIDRNRLVAGLLGDGFAEDDIGLPSTGAGFLDALIPAAELKHVMDCDSSQALAIETVRRGQDLVIQGPPGTGKSQTIANLIATAVGDGRTVLFVSEKMAALDVVKRRLENVGLGPLCLELHSNKANKRAVLEELGRTLQLGQPEAADVAAGVRQLEEVRGQLNAHAQRMHLPVGSAGLTPFRILGTLARWLPHTGRPPYRLEAAGEWSALELDRRAALLGELCDHLPGIGNPDTHPWRGIGHPPVMRTQAEDLVARIAPLAAAVAQASAAAAALAAGLGVAPAGNLTVLAQQCQVADTLASAPPFDRGTISSGVWTAGLASLREGLQQGRALAAIVAQRAPALADVAWMSDWLPQRLLVAAHGGRLLRFLNGPYRQAISQLRSVSKEPLPKPLAARLALLDDLIAARKARQALAAIDATARAAFGAVWQGERTDWDAADAILAWVQHAEPVGGMDVRALAAGLDNAPALAASAGQARAASTQLRSAFETVVQALQIEVGEAFGSPALEQVPLALLQQKTTAWAHDVEGLMAWLAYADIARRCTAAGLQGPMALAADTGQGAEAAVAMFRCAFHLQMLTLATQAYPELAAFDGRRHETLVAEFRHWDRQRLALAQIEAAQAHHAGLPRGNAGGVGALGTLRGEIARKRNHMALRRLFRLCASPIQAIKPVFMMSPLSVAQFLEPGAIEFDLLVIDEASQVEPVDALGAIARCRQIVVVGDDKQLPPTAFFARLSGGEDVDPDEAGAQANDLESVLSLCAAKGLPQRMLQWHYRSRHESLIAVSNKEFYEGKLFIVPSPDRQRTHSGLRFHHLAHGRFDRGNSYKNVVEAVAIAEAVVEHARHSPHLTLGVGAMSVRQRQAISDELELARRQHPELEQYIARHPHEPFFVKNLENIQGDERDVILISIGYGRAKGDDKLYQNFGPLNADGGHRRLNVLITRARQRCEVFSSITADDIRVDERSRLGVIALKTFLKYAEHGDLGVPRLAGRAAESPFEEAVQDALAQRGLQVDNQVGVAGFFIDLAVVDPSAPGRYLLGIECDGATYHAAPSARDRDRLRQEILEAHGWAIHRIWSTDWFQRPDAELQRLLDAVDAARARLAAGAAAAAQAVPAASPTVLARLAAEDAQDPPAIGDGPAYVQADFTPGDAGLAPHEVPLGSMATTVGRIVAVEGPIHEEEIIARVRDLWQLQRAGARIQSAVQAALRHAGREGALACEDGCYTVPGQPIVVRNRSSAASRTLRKVELLPPQELRQALLALIGEAHGARADEVATPVARMLGFQGSSQMLRERIHAQLQALLAQGQLQDRDGVLQRVETMTTPTLA</sequence>
<comment type="caution">
    <text evidence="6">The sequence shown here is derived from an EMBL/GenBank/DDBJ whole genome shotgun (WGS) entry which is preliminary data.</text>
</comment>
<feature type="domain" description="Restriction endonuclease type II-like" evidence="5">
    <location>
        <begin position="1256"/>
        <end position="1352"/>
    </location>
</feature>
<feature type="domain" description="DNA2/NAM7 helicase-like C-terminal" evidence="4">
    <location>
        <begin position="1021"/>
        <end position="1209"/>
    </location>
</feature>
<name>A0ABW7D177_9GAMM</name>
<feature type="domain" description="DUF3320" evidence="2">
    <location>
        <begin position="1413"/>
        <end position="1459"/>
    </location>
</feature>
<evidence type="ECO:0000313" key="6">
    <source>
        <dbReference type="EMBL" id="MFG6110971.1"/>
    </source>
</evidence>
<evidence type="ECO:0000259" key="3">
    <source>
        <dbReference type="Pfam" id="PF13086"/>
    </source>
</evidence>
<reference evidence="6 7" key="1">
    <citation type="submission" date="2024-09" db="EMBL/GenBank/DDBJ databases">
        <authorList>
            <consortium name="All-Russian atlas of soil microorganisms"/>
            <consortium name="as a basis for the search for new antimicrobial producers and enzymes with unique properties"/>
            <person name="Sokolova E.A."/>
            <person name="Voronina E.N."/>
        </authorList>
    </citation>
    <scope>NUCLEOTIDE SEQUENCE [LARGE SCALE GENOMIC DNA]</scope>
    <source>
        <strain evidence="6 7">AF-22b-331.1</strain>
    </source>
</reference>
<dbReference type="InterPro" id="IPR025103">
    <property type="entry name" value="DUF4011"/>
</dbReference>
<dbReference type="InterPro" id="IPR045055">
    <property type="entry name" value="DNA2/NAM7-like"/>
</dbReference>
<proteinExistence type="predicted"/>
<accession>A0ABW7D177</accession>
<gene>
    <name evidence="6" type="ORF">ACEU0G_000854</name>
</gene>
<dbReference type="SUPFAM" id="SSF52980">
    <property type="entry name" value="Restriction endonuclease-like"/>
    <property type="match status" value="1"/>
</dbReference>
<evidence type="ECO:0000259" key="2">
    <source>
        <dbReference type="Pfam" id="PF11784"/>
    </source>
</evidence>
<organism evidence="6 7">
    <name type="scientific">Stenotrophomonas nematodicola</name>
    <dbReference type="NCBI Taxonomy" id="2656746"/>
    <lineage>
        <taxon>Bacteria</taxon>
        <taxon>Pseudomonadati</taxon>
        <taxon>Pseudomonadota</taxon>
        <taxon>Gammaproteobacteria</taxon>
        <taxon>Lysobacterales</taxon>
        <taxon>Lysobacteraceae</taxon>
        <taxon>Stenotrophomonas</taxon>
    </lineage>
</organism>
<dbReference type="Pfam" id="PF18741">
    <property type="entry name" value="MTES_1575"/>
    <property type="match status" value="1"/>
</dbReference>
<dbReference type="InterPro" id="IPR027417">
    <property type="entry name" value="P-loop_NTPase"/>
</dbReference>
<evidence type="ECO:0000259" key="4">
    <source>
        <dbReference type="Pfam" id="PF13087"/>
    </source>
</evidence>
<dbReference type="InterPro" id="IPR041679">
    <property type="entry name" value="DNA2/NAM7-like_C"/>
</dbReference>
<dbReference type="InterPro" id="IPR011335">
    <property type="entry name" value="Restrct_endonuc-II-like"/>
</dbReference>
<dbReference type="InterPro" id="IPR047187">
    <property type="entry name" value="SF1_C_Upf1"/>
</dbReference>
<dbReference type="Pfam" id="PF13086">
    <property type="entry name" value="AAA_11"/>
    <property type="match status" value="2"/>
</dbReference>
<feature type="domain" description="DNA2/NAM7 helicase helicase" evidence="3">
    <location>
        <begin position="949"/>
        <end position="989"/>
    </location>
</feature>
<protein>
    <submittedName>
        <fullName evidence="6">DUF3320 domain-containing protein</fullName>
    </submittedName>
</protein>
<keyword evidence="7" id="KW-1185">Reference proteome</keyword>
<dbReference type="Gene3D" id="3.40.50.300">
    <property type="entry name" value="P-loop containing nucleotide triphosphate hydrolases"/>
    <property type="match status" value="3"/>
</dbReference>
<evidence type="ECO:0000313" key="7">
    <source>
        <dbReference type="Proteomes" id="UP001605261"/>
    </source>
</evidence>
<dbReference type="InterPro" id="IPR049468">
    <property type="entry name" value="Restrct_endonuc-II-like_dom"/>
</dbReference>
<dbReference type="EMBL" id="JBHGCJ010000016">
    <property type="protein sequence ID" value="MFG6110971.1"/>
    <property type="molecule type" value="Genomic_DNA"/>
</dbReference>
<dbReference type="PANTHER" id="PTHR10887:SF530">
    <property type="entry name" value="SUPERFAMILY I DNA HELICASES"/>
    <property type="match status" value="1"/>
</dbReference>
<evidence type="ECO:0000256" key="1">
    <source>
        <dbReference type="SAM" id="MobiDB-lite"/>
    </source>
</evidence>
<feature type="region of interest" description="Disordered" evidence="1">
    <location>
        <begin position="64"/>
        <end position="93"/>
    </location>
</feature>
<dbReference type="Pfam" id="PF13087">
    <property type="entry name" value="AAA_12"/>
    <property type="match status" value="1"/>
</dbReference>
<dbReference type="PANTHER" id="PTHR10887">
    <property type="entry name" value="DNA2/NAM7 HELICASE FAMILY"/>
    <property type="match status" value="1"/>
</dbReference>
<dbReference type="SUPFAM" id="SSF52540">
    <property type="entry name" value="P-loop containing nucleoside triphosphate hydrolases"/>
    <property type="match status" value="1"/>
</dbReference>
<evidence type="ECO:0000259" key="5">
    <source>
        <dbReference type="Pfam" id="PF18741"/>
    </source>
</evidence>
<dbReference type="Pfam" id="PF13195">
    <property type="entry name" value="DUF4011"/>
    <property type="match status" value="1"/>
</dbReference>
<dbReference type="InterPro" id="IPR021754">
    <property type="entry name" value="DUF3320"/>
</dbReference>
<dbReference type="Pfam" id="PF11784">
    <property type="entry name" value="DUF3320"/>
    <property type="match status" value="1"/>
</dbReference>
<dbReference type="Gene3D" id="3.40.960.10">
    <property type="entry name" value="VSR Endonuclease"/>
    <property type="match status" value="1"/>
</dbReference>